<keyword evidence="2" id="KW-1185">Reference proteome</keyword>
<comment type="caution">
    <text evidence="1">The sequence shown here is derived from an EMBL/GenBank/DDBJ whole genome shotgun (WGS) entry which is preliminary data.</text>
</comment>
<gene>
    <name evidence="1" type="ORF">HIJ39_19090</name>
</gene>
<evidence type="ECO:0000313" key="1">
    <source>
        <dbReference type="EMBL" id="NMP24431.1"/>
    </source>
</evidence>
<proteinExistence type="predicted"/>
<dbReference type="Proteomes" id="UP000533476">
    <property type="component" value="Unassembled WGS sequence"/>
</dbReference>
<organism evidence="1 2">
    <name type="scientific">Sulfobacillus harzensis</name>
    <dbReference type="NCBI Taxonomy" id="2729629"/>
    <lineage>
        <taxon>Bacteria</taxon>
        <taxon>Bacillati</taxon>
        <taxon>Bacillota</taxon>
        <taxon>Clostridia</taxon>
        <taxon>Eubacteriales</taxon>
        <taxon>Clostridiales Family XVII. Incertae Sedis</taxon>
        <taxon>Sulfobacillus</taxon>
    </lineage>
</organism>
<accession>A0A7Y0L7Z2</accession>
<protein>
    <submittedName>
        <fullName evidence="1">Uncharacterized protein</fullName>
    </submittedName>
</protein>
<sequence>MMEITHGPVYRVGAQFTEQLNYSNPLGQTVITVWYNNYYYFLLDQHIEVVWKKPPQVPVKEYLFFYPHHDDPKKPGDPTGHYPVLSLLPGSYHYQPVVEEVLFIVPRDYDPAKFRSEDAIKASRYPIIPTHRYFVRAVL</sequence>
<reference evidence="1 2" key="1">
    <citation type="submission" date="2020-04" db="EMBL/GenBank/DDBJ databases">
        <authorList>
            <person name="Zhang R."/>
            <person name="Schippers A."/>
        </authorList>
    </citation>
    <scope>NUCLEOTIDE SEQUENCE [LARGE SCALE GENOMIC DNA]</scope>
    <source>
        <strain evidence="1 2">DSM 109850</strain>
    </source>
</reference>
<evidence type="ECO:0000313" key="2">
    <source>
        <dbReference type="Proteomes" id="UP000533476"/>
    </source>
</evidence>
<dbReference type="EMBL" id="JABBVZ010000110">
    <property type="protein sequence ID" value="NMP24431.1"/>
    <property type="molecule type" value="Genomic_DNA"/>
</dbReference>
<dbReference type="RefSeq" id="WP_169102547.1">
    <property type="nucleotide sequence ID" value="NZ_JABBVZ010000110.1"/>
</dbReference>
<name>A0A7Y0L7Z2_9FIRM</name>
<dbReference type="AlphaFoldDB" id="A0A7Y0L7Z2"/>